<proteinExistence type="predicted"/>
<dbReference type="SUPFAM" id="SSF52949">
    <property type="entry name" value="Macro domain-like"/>
    <property type="match status" value="1"/>
</dbReference>
<sequence length="33" mass="3552">MAVKPEVILGDITTLDVDVIVNAANPRCWVVAE</sequence>
<name>A0A377ZZE9_KLEPN</name>
<protein>
    <submittedName>
        <fullName evidence="1">RNase III inhibitor</fullName>
    </submittedName>
</protein>
<dbReference type="AlphaFoldDB" id="A0A377ZZE9"/>
<reference evidence="1 2" key="1">
    <citation type="submission" date="2018-06" db="EMBL/GenBank/DDBJ databases">
        <authorList>
            <consortium name="Pathogen Informatics"/>
            <person name="Doyle S."/>
        </authorList>
    </citation>
    <scope>NUCLEOTIDE SEQUENCE [LARGE SCALE GENOMIC DNA]</scope>
    <source>
        <strain evidence="1 2">NCTC9504</strain>
    </source>
</reference>
<accession>A0A377ZZE9</accession>
<organism evidence="1 2">
    <name type="scientific">Klebsiella pneumoniae subsp. pneumoniae</name>
    <dbReference type="NCBI Taxonomy" id="72407"/>
    <lineage>
        <taxon>Bacteria</taxon>
        <taxon>Pseudomonadati</taxon>
        <taxon>Pseudomonadota</taxon>
        <taxon>Gammaproteobacteria</taxon>
        <taxon>Enterobacterales</taxon>
        <taxon>Enterobacteriaceae</taxon>
        <taxon>Klebsiella/Raoultella group</taxon>
        <taxon>Klebsiella</taxon>
        <taxon>Klebsiella pneumoniae complex</taxon>
    </lineage>
</organism>
<evidence type="ECO:0000313" key="2">
    <source>
        <dbReference type="Proteomes" id="UP000254020"/>
    </source>
</evidence>
<evidence type="ECO:0000313" key="1">
    <source>
        <dbReference type="EMBL" id="STU92452.1"/>
    </source>
</evidence>
<dbReference type="Gene3D" id="3.40.220.10">
    <property type="entry name" value="Leucine Aminopeptidase, subunit E, domain 1"/>
    <property type="match status" value="1"/>
</dbReference>
<dbReference type="EMBL" id="UGMA01000005">
    <property type="protein sequence ID" value="STU92452.1"/>
    <property type="molecule type" value="Genomic_DNA"/>
</dbReference>
<dbReference type="InterPro" id="IPR043472">
    <property type="entry name" value="Macro_dom-like"/>
</dbReference>
<dbReference type="Proteomes" id="UP000254020">
    <property type="component" value="Unassembled WGS sequence"/>
</dbReference>
<gene>
    <name evidence="1" type="ORF">NCTC9504_04219</name>
</gene>